<protein>
    <recommendedName>
        <fullName evidence="1">YprB ribonuclease H-like domain-containing protein</fullName>
    </recommendedName>
</protein>
<dbReference type="EMBL" id="BARU01011053">
    <property type="protein sequence ID" value="GAH40586.1"/>
    <property type="molecule type" value="Genomic_DNA"/>
</dbReference>
<organism evidence="2">
    <name type="scientific">marine sediment metagenome</name>
    <dbReference type="NCBI Taxonomy" id="412755"/>
    <lineage>
        <taxon>unclassified sequences</taxon>
        <taxon>metagenomes</taxon>
        <taxon>ecological metagenomes</taxon>
    </lineage>
</organism>
<dbReference type="InterPro" id="IPR038720">
    <property type="entry name" value="YprB_RNase_H-like_dom"/>
</dbReference>
<dbReference type="SUPFAM" id="SSF53098">
    <property type="entry name" value="Ribonuclease H-like"/>
    <property type="match status" value="1"/>
</dbReference>
<dbReference type="PANTHER" id="PTHR38462">
    <property type="entry name" value="EXONUCLEASE-LIKE PROTEIN"/>
    <property type="match status" value="1"/>
</dbReference>
<sequence>QQRLKECGYNTIADLTKHPTHSSEAKNIIRMLNQSNTRSLMEVIYRWFPKSDPLIFCLSGFHSLEDFVFLDIETMGLHTRPIILFGVASIVNDTLSVKQYLLRSISDEPAALMATLSHIKPNAVFITFNGKTFDIPYLRERAAFYRIRAQIDHPHFDLLHFSRRAWRNKLPDCRLMTIEREEIGIRRKDDVPGSMVPEFYATYLREDNPGPLVPIVEHNRRDVITLAHIFSLLWKIWR</sequence>
<dbReference type="AlphaFoldDB" id="X1F4N5"/>
<reference evidence="2" key="1">
    <citation type="journal article" date="2014" name="Front. Microbiol.">
        <title>High frequency of phylogenetically diverse reductive dehalogenase-homologous genes in deep subseafloor sedimentary metagenomes.</title>
        <authorList>
            <person name="Kawai M."/>
            <person name="Futagami T."/>
            <person name="Toyoda A."/>
            <person name="Takaki Y."/>
            <person name="Nishi S."/>
            <person name="Hori S."/>
            <person name="Arai W."/>
            <person name="Tsubouchi T."/>
            <person name="Morono Y."/>
            <person name="Uchiyama I."/>
            <person name="Ito T."/>
            <person name="Fujiyama A."/>
            <person name="Inagaki F."/>
            <person name="Takami H."/>
        </authorList>
    </citation>
    <scope>NUCLEOTIDE SEQUENCE</scope>
    <source>
        <strain evidence="2">Expedition CK06-06</strain>
    </source>
</reference>
<dbReference type="Gene3D" id="3.30.420.10">
    <property type="entry name" value="Ribonuclease H-like superfamily/Ribonuclease H"/>
    <property type="match status" value="1"/>
</dbReference>
<comment type="caution">
    <text evidence="2">The sequence shown here is derived from an EMBL/GenBank/DDBJ whole genome shotgun (WGS) entry which is preliminary data.</text>
</comment>
<dbReference type="PANTHER" id="PTHR38462:SF1">
    <property type="entry name" value="YPRB RIBONUCLEASE H-LIKE DOMAIN-CONTAINING PROTEIN"/>
    <property type="match status" value="1"/>
</dbReference>
<dbReference type="Pfam" id="PF13482">
    <property type="entry name" value="RNase_H_2"/>
    <property type="match status" value="1"/>
</dbReference>
<evidence type="ECO:0000313" key="2">
    <source>
        <dbReference type="EMBL" id="GAH40586.1"/>
    </source>
</evidence>
<dbReference type="InterPro" id="IPR036397">
    <property type="entry name" value="RNaseH_sf"/>
</dbReference>
<name>X1F4N5_9ZZZZ</name>
<evidence type="ECO:0000259" key="1">
    <source>
        <dbReference type="Pfam" id="PF13482"/>
    </source>
</evidence>
<feature type="non-terminal residue" evidence="2">
    <location>
        <position position="1"/>
    </location>
</feature>
<feature type="domain" description="YprB ribonuclease H-like" evidence="1">
    <location>
        <begin position="68"/>
        <end position="233"/>
    </location>
</feature>
<dbReference type="InterPro" id="IPR012337">
    <property type="entry name" value="RNaseH-like_sf"/>
</dbReference>
<gene>
    <name evidence="2" type="ORF">S03H2_20867</name>
</gene>
<proteinExistence type="predicted"/>
<dbReference type="GO" id="GO:0003676">
    <property type="term" value="F:nucleic acid binding"/>
    <property type="evidence" value="ECO:0007669"/>
    <property type="project" value="InterPro"/>
</dbReference>
<accession>X1F4N5</accession>